<dbReference type="EMBL" id="GL945431">
    <property type="protein sequence ID" value="EGO27998.1"/>
    <property type="molecule type" value="Genomic_DNA"/>
</dbReference>
<proteinExistence type="predicted"/>
<dbReference type="Proteomes" id="UP000008064">
    <property type="component" value="Unassembled WGS sequence"/>
</dbReference>
<dbReference type="KEGG" id="sla:SERLADRAFT_435771"/>
<dbReference type="RefSeq" id="XP_007316089.1">
    <property type="nucleotide sequence ID" value="XM_007316027.1"/>
</dbReference>
<dbReference type="HOGENOM" id="CLU_582859_0_0_1"/>
<accession>F8NN77</accession>
<name>F8NN77_SERL9</name>
<feature type="compositionally biased region" description="Basic and acidic residues" evidence="1">
    <location>
        <begin position="400"/>
        <end position="436"/>
    </location>
</feature>
<evidence type="ECO:0000256" key="1">
    <source>
        <dbReference type="SAM" id="MobiDB-lite"/>
    </source>
</evidence>
<sequence length="469" mass="51578">MTSTIAFPHKPSPASSIGPASGRNFASLNDISVDRPTPAHSIDMSVVSRHATALEVCDFVYGNSHEPSFLDAAELFYEANAIDLCSPFSHVLVYENPFITATSRSIISDIYALSRQFSTVDVPRPLAMLYTLLRLRLPNMDNVSGDGVWFHAIKVWNEVGEVSESESFDGQRKSIVEHTLNILFLPGIHNGSCQAQNPNHILGPATSSTCSSPTLSASSAPHSPLTPRSLVAHPSSSYSSLSLSSTSTSFPSLPIPYTALSIPSPFHLRLPIHTRLSFNESGLITYHRDIWDVKDVIGLVPGVSLVQWVTARLVARGVARIGRLLLGGRVGGERTRKGEQREWILGGDKAALEENHRDLLTGPGITKRRSEGSMGRGDEEQQKKLGILLPSETYRVHAQRAHEMEQHMREREKRACEQENQTSRESHGRETHHPFGEDQQGEGPSTKPKRESKAQKATVSTERMGTEEV</sequence>
<reference evidence="2" key="1">
    <citation type="submission" date="2011-04" db="EMBL/GenBank/DDBJ databases">
        <title>Evolution of plant cell wall degrading machinery underlies the functional diversity of forest fungi.</title>
        <authorList>
            <consortium name="US DOE Joint Genome Institute (JGI-PGF)"/>
            <person name="Eastwood D.C."/>
            <person name="Floudas D."/>
            <person name="Binder M."/>
            <person name="Majcherczyk A."/>
            <person name="Schneider P."/>
            <person name="Aerts A."/>
            <person name="Asiegbu F.O."/>
            <person name="Baker S.E."/>
            <person name="Barry K."/>
            <person name="Bendiksby M."/>
            <person name="Blumentritt M."/>
            <person name="Coutinho P.M."/>
            <person name="Cullen D."/>
            <person name="Cullen D."/>
            <person name="Gathman A."/>
            <person name="Goodell B."/>
            <person name="Henrissat B."/>
            <person name="Ihrmark K."/>
            <person name="Kauserud H."/>
            <person name="Kohler A."/>
            <person name="LaButti K."/>
            <person name="Lapidus A."/>
            <person name="Lavin J.L."/>
            <person name="Lee Y.-H."/>
            <person name="Lindquist E."/>
            <person name="Lilly W."/>
            <person name="Lucas S."/>
            <person name="Morin E."/>
            <person name="Murat C."/>
            <person name="Oguiza J.A."/>
            <person name="Park J."/>
            <person name="Pisabarro A.G."/>
            <person name="Riley R."/>
            <person name="Rosling A."/>
            <person name="Salamov A."/>
            <person name="Schmidt O."/>
            <person name="Schmutz J."/>
            <person name="Skrede I."/>
            <person name="Stenlid J."/>
            <person name="Wiebenga A."/>
            <person name="Xie X."/>
            <person name="Kues U."/>
            <person name="Hibbett D.S."/>
            <person name="Hoffmeister D."/>
            <person name="Hogberg N."/>
            <person name="Martin F."/>
            <person name="Grigoriev I.V."/>
            <person name="Watkinson S.C."/>
        </authorList>
    </citation>
    <scope>NUCLEOTIDE SEQUENCE</scope>
    <source>
        <strain evidence="2">S7.9</strain>
    </source>
</reference>
<dbReference type="AlphaFoldDB" id="F8NN77"/>
<protein>
    <submittedName>
        <fullName evidence="2">Uncharacterized protein</fullName>
    </submittedName>
</protein>
<feature type="compositionally biased region" description="Basic and acidic residues" evidence="1">
    <location>
        <begin position="368"/>
        <end position="383"/>
    </location>
</feature>
<feature type="region of interest" description="Disordered" evidence="1">
    <location>
        <begin position="1"/>
        <end position="20"/>
    </location>
</feature>
<dbReference type="GeneID" id="18814582"/>
<gene>
    <name evidence="2" type="ORF">SERLADRAFT_435771</name>
</gene>
<dbReference type="OrthoDB" id="9995831at2759"/>
<evidence type="ECO:0000313" key="2">
    <source>
        <dbReference type="EMBL" id="EGO27998.1"/>
    </source>
</evidence>
<organism>
    <name type="scientific">Serpula lacrymans var. lacrymans (strain S7.9)</name>
    <name type="common">Dry rot fungus</name>
    <dbReference type="NCBI Taxonomy" id="578457"/>
    <lineage>
        <taxon>Eukaryota</taxon>
        <taxon>Fungi</taxon>
        <taxon>Dikarya</taxon>
        <taxon>Basidiomycota</taxon>
        <taxon>Agaricomycotina</taxon>
        <taxon>Agaricomycetes</taxon>
        <taxon>Agaricomycetidae</taxon>
        <taxon>Boletales</taxon>
        <taxon>Coniophorineae</taxon>
        <taxon>Serpulaceae</taxon>
        <taxon>Serpula</taxon>
    </lineage>
</organism>
<feature type="region of interest" description="Disordered" evidence="1">
    <location>
        <begin position="355"/>
        <end position="469"/>
    </location>
</feature>